<evidence type="ECO:0000313" key="3">
    <source>
        <dbReference type="Proteomes" id="UP000024404"/>
    </source>
</evidence>
<proteinExistence type="predicted"/>
<accession>A0A8R1XWX9</accession>
<reference evidence="3" key="1">
    <citation type="submission" date="2013-10" db="EMBL/GenBank/DDBJ databases">
        <title>Genome sequencing of Onchocerca volvulus.</title>
        <authorList>
            <person name="Cotton J."/>
            <person name="Tsai J."/>
            <person name="Stanley E."/>
            <person name="Tracey A."/>
            <person name="Holroyd N."/>
            <person name="Lustigman S."/>
            <person name="Berriman M."/>
        </authorList>
    </citation>
    <scope>NUCLEOTIDE SEQUENCE</scope>
</reference>
<keyword evidence="3" id="KW-1185">Reference proteome</keyword>
<feature type="compositionally biased region" description="Low complexity" evidence="1">
    <location>
        <begin position="50"/>
        <end position="60"/>
    </location>
</feature>
<feature type="region of interest" description="Disordered" evidence="1">
    <location>
        <begin position="50"/>
        <end position="76"/>
    </location>
</feature>
<evidence type="ECO:0000313" key="2">
    <source>
        <dbReference type="EnsemblMetazoa" id="OVOC5442.1"/>
    </source>
</evidence>
<dbReference type="EMBL" id="CMVM020000158">
    <property type="status" value="NOT_ANNOTATED_CDS"/>
    <property type="molecule type" value="Genomic_DNA"/>
</dbReference>
<organism evidence="2 3">
    <name type="scientific">Onchocerca volvulus</name>
    <dbReference type="NCBI Taxonomy" id="6282"/>
    <lineage>
        <taxon>Eukaryota</taxon>
        <taxon>Metazoa</taxon>
        <taxon>Ecdysozoa</taxon>
        <taxon>Nematoda</taxon>
        <taxon>Chromadorea</taxon>
        <taxon>Rhabditida</taxon>
        <taxon>Spirurina</taxon>
        <taxon>Spiruromorpha</taxon>
        <taxon>Filarioidea</taxon>
        <taxon>Onchocercidae</taxon>
        <taxon>Onchocerca</taxon>
    </lineage>
</organism>
<sequence length="76" mass="8711">MGYSIAWSVHLDDAKFLSDRLERIGALIDLLFCTSDKNLHEIKKKKSSSCKDWTSWSSSSHFSRYLDGTANNGRRQ</sequence>
<evidence type="ECO:0000256" key="1">
    <source>
        <dbReference type="SAM" id="MobiDB-lite"/>
    </source>
</evidence>
<dbReference type="AlphaFoldDB" id="A0A8R1XWX9"/>
<dbReference type="EnsemblMetazoa" id="OVOC5442.1">
    <property type="protein sequence ID" value="OVOC5442.1"/>
    <property type="gene ID" value="WBGene00242251"/>
</dbReference>
<name>A0A8R1XWX9_ONCVO</name>
<dbReference type="Proteomes" id="UP000024404">
    <property type="component" value="Unassembled WGS sequence"/>
</dbReference>
<protein>
    <submittedName>
        <fullName evidence="2">Uncharacterized protein</fullName>
    </submittedName>
</protein>
<reference evidence="2" key="2">
    <citation type="submission" date="2022-06" db="UniProtKB">
        <authorList>
            <consortium name="EnsemblMetazoa"/>
        </authorList>
    </citation>
    <scope>IDENTIFICATION</scope>
</reference>